<sequence>MNTETKRSTIYFDAQLHQALRMKAAHSHRSISEIVNDAVKAALAEDQEDLAAFDERVAEPTISYEALLADLKAHGKL</sequence>
<gene>
    <name evidence="1" type="ORF">SR882_05465</name>
</gene>
<dbReference type="InterPro" id="IPR010985">
    <property type="entry name" value="Ribbon_hlx_hlx"/>
</dbReference>
<dbReference type="Gene3D" id="1.10.1220.10">
    <property type="entry name" value="Met repressor-like"/>
    <property type="match status" value="1"/>
</dbReference>
<dbReference type="InterPro" id="IPR013321">
    <property type="entry name" value="Arc_rbn_hlx_hlx"/>
</dbReference>
<dbReference type="EMBL" id="CP140153">
    <property type="protein sequence ID" value="WQH17353.1"/>
    <property type="molecule type" value="Genomic_DNA"/>
</dbReference>
<dbReference type="SUPFAM" id="SSF47598">
    <property type="entry name" value="Ribbon-helix-helix"/>
    <property type="match status" value="1"/>
</dbReference>
<evidence type="ECO:0000313" key="1">
    <source>
        <dbReference type="EMBL" id="WQH17353.1"/>
    </source>
</evidence>
<accession>A0ABZ0YYV2</accession>
<name>A0ABZ0YYV2_9GAMM</name>
<reference evidence="1 2" key="1">
    <citation type="submission" date="2023-11" db="EMBL/GenBank/DDBJ databases">
        <title>MicrobeMod: A computational toolkit for identifying prokaryotic methylation and restriction-modification with nanopore sequencing.</title>
        <authorList>
            <person name="Crits-Christoph A."/>
            <person name="Kang S.C."/>
            <person name="Lee H."/>
            <person name="Ostrov N."/>
        </authorList>
    </citation>
    <scope>NUCLEOTIDE SEQUENCE [LARGE SCALE GENOMIC DNA]</scope>
    <source>
        <strain evidence="1 2">ATCC 49870</strain>
    </source>
</reference>
<organism evidence="1 2">
    <name type="scientific">Guyparkeria halophila</name>
    <dbReference type="NCBI Taxonomy" id="47960"/>
    <lineage>
        <taxon>Bacteria</taxon>
        <taxon>Pseudomonadati</taxon>
        <taxon>Pseudomonadota</taxon>
        <taxon>Gammaproteobacteria</taxon>
        <taxon>Chromatiales</taxon>
        <taxon>Thioalkalibacteraceae</taxon>
        <taxon>Guyparkeria</taxon>
    </lineage>
</organism>
<dbReference type="Proteomes" id="UP001327459">
    <property type="component" value="Chromosome"/>
</dbReference>
<dbReference type="RefSeq" id="WP_322522322.1">
    <property type="nucleotide sequence ID" value="NZ_CP140153.1"/>
</dbReference>
<keyword evidence="2" id="KW-1185">Reference proteome</keyword>
<protein>
    <submittedName>
        <fullName evidence="1">CopG family transcriptional regulator</fullName>
    </submittedName>
</protein>
<proteinExistence type="predicted"/>
<evidence type="ECO:0000313" key="2">
    <source>
        <dbReference type="Proteomes" id="UP001327459"/>
    </source>
</evidence>